<dbReference type="PROSITE" id="PS50066">
    <property type="entry name" value="MADS_BOX_2"/>
    <property type="match status" value="1"/>
</dbReference>
<dbReference type="eggNOG" id="KOG0014">
    <property type="taxonomic scope" value="Eukaryota"/>
</dbReference>
<dbReference type="GO" id="GO:0005634">
    <property type="term" value="C:nucleus"/>
    <property type="evidence" value="ECO:0007669"/>
    <property type="project" value="UniProtKB-SubCell"/>
</dbReference>
<feature type="compositionally biased region" description="Polar residues" evidence="6">
    <location>
        <begin position="104"/>
        <end position="153"/>
    </location>
</feature>
<feature type="region of interest" description="Disordered" evidence="6">
    <location>
        <begin position="337"/>
        <end position="375"/>
    </location>
</feature>
<dbReference type="Gene3D" id="3.40.1810.10">
    <property type="entry name" value="Transcription factor, MADS-box"/>
    <property type="match status" value="1"/>
</dbReference>
<dbReference type="Proteomes" id="UP000013776">
    <property type="component" value="Unassembled WGS sequence"/>
</dbReference>
<dbReference type="STRING" id="1097556.R4X9N4"/>
<comment type="caution">
    <text evidence="8">The sequence shown here is derived from an EMBL/GenBank/DDBJ whole genome shotgun (WGS) entry which is preliminary data.</text>
</comment>
<name>R4X9N4_TAPDE</name>
<feature type="compositionally biased region" description="Acidic residues" evidence="6">
    <location>
        <begin position="89"/>
        <end position="98"/>
    </location>
</feature>
<dbReference type="SMART" id="SM00432">
    <property type="entry name" value="MADS"/>
    <property type="match status" value="1"/>
</dbReference>
<dbReference type="CDD" id="cd00120">
    <property type="entry name" value="MADS"/>
    <property type="match status" value="1"/>
</dbReference>
<proteinExistence type="predicted"/>
<dbReference type="Pfam" id="PF00319">
    <property type="entry name" value="SRF-TF"/>
    <property type="match status" value="1"/>
</dbReference>
<keyword evidence="2" id="KW-0805">Transcription regulation</keyword>
<feature type="region of interest" description="Disordered" evidence="6">
    <location>
        <begin position="76"/>
        <end position="303"/>
    </location>
</feature>
<evidence type="ECO:0000256" key="6">
    <source>
        <dbReference type="SAM" id="MobiDB-lite"/>
    </source>
</evidence>
<accession>R4X9N4</accession>
<reference evidence="8 9" key="1">
    <citation type="journal article" date="2013" name="MBio">
        <title>Genome sequencing of the plant pathogen Taphrina deformans, the causal agent of peach leaf curl.</title>
        <authorList>
            <person name="Cisse O.H."/>
            <person name="Almeida J.M.G.C.F."/>
            <person name="Fonseca A."/>
            <person name="Kumar A.A."/>
            <person name="Salojaervi J."/>
            <person name="Overmyer K."/>
            <person name="Hauser P.M."/>
            <person name="Pagni M."/>
        </authorList>
    </citation>
    <scope>NUCLEOTIDE SEQUENCE [LARGE SCALE GENOMIC DNA]</scope>
    <source>
        <strain evidence="9">PYCC 5710 / ATCC 11124 / CBS 356.35 / IMI 108563 / JCM 9778 / NBRC 8474</strain>
    </source>
</reference>
<feature type="domain" description="MADS-box" evidence="7">
    <location>
        <begin position="1"/>
        <end position="61"/>
    </location>
</feature>
<dbReference type="SUPFAM" id="SSF55455">
    <property type="entry name" value="SRF-like"/>
    <property type="match status" value="1"/>
</dbReference>
<dbReference type="VEuPathDB" id="FungiDB:TAPDE_002487"/>
<protein>
    <submittedName>
        <fullName evidence="8">SRF-type transcription factor RlmA</fullName>
    </submittedName>
</protein>
<dbReference type="OrthoDB" id="1898716at2759"/>
<dbReference type="InterPro" id="IPR036879">
    <property type="entry name" value="TF_MADSbox_sf"/>
</dbReference>
<evidence type="ECO:0000256" key="2">
    <source>
        <dbReference type="ARBA" id="ARBA00023015"/>
    </source>
</evidence>
<dbReference type="GO" id="GO:0003677">
    <property type="term" value="F:DNA binding"/>
    <property type="evidence" value="ECO:0007669"/>
    <property type="project" value="UniProtKB-KW"/>
</dbReference>
<evidence type="ECO:0000256" key="1">
    <source>
        <dbReference type="ARBA" id="ARBA00004123"/>
    </source>
</evidence>
<gene>
    <name evidence="8" type="ORF">TAPDE_002487</name>
</gene>
<dbReference type="AlphaFoldDB" id="R4X9N4"/>
<sequence length="506" mass="54941">MGRRKIEIEFIREDRSRATTFIKRKSGLFKKAHELAILTGAQVAVVVFSQQDRLFTYSNAPCSDICTKFLESSEPYETKGPQDYSANNDNDDDTDDEMIANAPSRKSSNAGHGKSESTLIHVQNGSPSLLSRRASAQTPERTSSPKDSAQSKPITARDNPRASSPRLQKRGTSPLSERNSEGPKYQRHDQGPREVSDVRSSPHQSLATRSGSAVSTPPLTQTSEFSSTHMAAPMVPPPQMYSQQVSSMGPQYVNHSQQIRQAQMQQHQQEQHAHQFAREQQQQHHHHHQLAQAGAQQQHRHAGDNMQYQRVEYSGPTYEPPQSNARQLPMAPPLAIPVTAPSNSTITAGHAPPSTSQTDSQRPAQPLLPTNSGPSRVLLREQGEAAGLTPIESPSNFASSLYSSSGIAGIGTNISMPRISTDVGSLFYNWNTNEPGLSPATSMMLGQFREGEGAAPMPGPTPVARSQMSGPPISAGVLENFSPTTAQWLSGHGIPPPQQASNGKPY</sequence>
<dbReference type="InterPro" id="IPR050142">
    <property type="entry name" value="MADS-box/MEF2_TF"/>
</dbReference>
<feature type="compositionally biased region" description="Polar residues" evidence="6">
    <location>
        <begin position="198"/>
        <end position="229"/>
    </location>
</feature>
<keyword evidence="9" id="KW-1185">Reference proteome</keyword>
<comment type="subcellular location">
    <subcellularLocation>
        <location evidence="1">Nucleus</location>
    </subcellularLocation>
</comment>
<feature type="compositionally biased region" description="Low complexity" evidence="6">
    <location>
        <begin position="255"/>
        <end position="268"/>
    </location>
</feature>
<evidence type="ECO:0000256" key="3">
    <source>
        <dbReference type="ARBA" id="ARBA00023125"/>
    </source>
</evidence>
<dbReference type="GO" id="GO:0045944">
    <property type="term" value="P:positive regulation of transcription by RNA polymerase II"/>
    <property type="evidence" value="ECO:0007669"/>
    <property type="project" value="UniProtKB-ARBA"/>
</dbReference>
<feature type="compositionally biased region" description="Polar residues" evidence="6">
    <location>
        <begin position="161"/>
        <end position="177"/>
    </location>
</feature>
<dbReference type="PANTHER" id="PTHR48019">
    <property type="entry name" value="SERUM RESPONSE FACTOR HOMOLOG"/>
    <property type="match status" value="1"/>
</dbReference>
<dbReference type="PRINTS" id="PR00404">
    <property type="entry name" value="MADSDOMAIN"/>
</dbReference>
<keyword evidence="5" id="KW-0539">Nucleus</keyword>
<evidence type="ECO:0000256" key="4">
    <source>
        <dbReference type="ARBA" id="ARBA00023163"/>
    </source>
</evidence>
<dbReference type="GO" id="GO:0046983">
    <property type="term" value="F:protein dimerization activity"/>
    <property type="evidence" value="ECO:0007669"/>
    <property type="project" value="InterPro"/>
</dbReference>
<evidence type="ECO:0000259" key="7">
    <source>
        <dbReference type="PROSITE" id="PS50066"/>
    </source>
</evidence>
<evidence type="ECO:0000256" key="5">
    <source>
        <dbReference type="ARBA" id="ARBA00023242"/>
    </source>
</evidence>
<keyword evidence="3" id="KW-0238">DNA-binding</keyword>
<feature type="compositionally biased region" description="Basic and acidic residues" evidence="6">
    <location>
        <begin position="178"/>
        <end position="197"/>
    </location>
</feature>
<evidence type="ECO:0000313" key="9">
    <source>
        <dbReference type="Proteomes" id="UP000013776"/>
    </source>
</evidence>
<feature type="compositionally biased region" description="Polar residues" evidence="6">
    <location>
        <begin position="340"/>
        <end position="374"/>
    </location>
</feature>
<feature type="compositionally biased region" description="Polar residues" evidence="6">
    <location>
        <begin position="240"/>
        <end position="249"/>
    </location>
</feature>
<keyword evidence="4" id="KW-0804">Transcription</keyword>
<dbReference type="InterPro" id="IPR002100">
    <property type="entry name" value="TF_MADSbox"/>
</dbReference>
<evidence type="ECO:0000313" key="8">
    <source>
        <dbReference type="EMBL" id="CCG82476.1"/>
    </source>
</evidence>
<dbReference type="EMBL" id="CAHR02000086">
    <property type="protein sequence ID" value="CCG82476.1"/>
    <property type="molecule type" value="Genomic_DNA"/>
</dbReference>
<feature type="region of interest" description="Disordered" evidence="6">
    <location>
        <begin position="452"/>
        <end position="506"/>
    </location>
</feature>
<organism evidence="8 9">
    <name type="scientific">Taphrina deformans (strain PYCC 5710 / ATCC 11124 / CBS 356.35 / IMI 108563 / JCM 9778 / NBRC 8474)</name>
    <name type="common">Peach leaf curl fungus</name>
    <name type="synonym">Lalaria deformans</name>
    <dbReference type="NCBI Taxonomy" id="1097556"/>
    <lineage>
        <taxon>Eukaryota</taxon>
        <taxon>Fungi</taxon>
        <taxon>Dikarya</taxon>
        <taxon>Ascomycota</taxon>
        <taxon>Taphrinomycotina</taxon>
        <taxon>Taphrinomycetes</taxon>
        <taxon>Taphrinales</taxon>
        <taxon>Taphrinaceae</taxon>
        <taxon>Taphrina</taxon>
    </lineage>
</organism>